<evidence type="ECO:0000256" key="1">
    <source>
        <dbReference type="ARBA" id="ARBA00023015"/>
    </source>
</evidence>
<dbReference type="PRINTS" id="PR00455">
    <property type="entry name" value="HTHTETR"/>
</dbReference>
<evidence type="ECO:0000256" key="2">
    <source>
        <dbReference type="ARBA" id="ARBA00023125"/>
    </source>
</evidence>
<accession>A0A1H1FUX2</accession>
<dbReference type="SUPFAM" id="SSF48498">
    <property type="entry name" value="Tetracyclin repressor-like, C-terminal domain"/>
    <property type="match status" value="1"/>
</dbReference>
<evidence type="ECO:0000259" key="5">
    <source>
        <dbReference type="PROSITE" id="PS50977"/>
    </source>
</evidence>
<dbReference type="InterPro" id="IPR001647">
    <property type="entry name" value="HTH_TetR"/>
</dbReference>
<evidence type="ECO:0000256" key="3">
    <source>
        <dbReference type="ARBA" id="ARBA00023163"/>
    </source>
</evidence>
<sequence length="245" mass="25782">MLHLYGALVKSGALVSDQCNDRGVNASQTARERARAELTAEITRSAREQLQEVGAAALSLRAVARDLGLASSAVYRYFPSRDALLTALITEAYAALGDAVEAADAAATGGPRERWRAAGHAVRDWARAHPHEYTLLYGSPVPGYHAPAETTAAAIRTSGALARIAALGHGEAPAPSGAYAEQLRAVAEAVAPEAEPAQLALALLAWTQLFGAVSFELFGQFANTLEPADAMFDYTLERIADLLGL</sequence>
<keyword evidence="2 4" id="KW-0238">DNA-binding</keyword>
<gene>
    <name evidence="6" type="ORF">SAMN04489765_2935</name>
</gene>
<dbReference type="InterPro" id="IPR025996">
    <property type="entry name" value="MT1864/Rv1816-like_C"/>
</dbReference>
<dbReference type="InterPro" id="IPR050109">
    <property type="entry name" value="HTH-type_TetR-like_transc_reg"/>
</dbReference>
<name>A0A1H1FUX2_9ACTN</name>
<dbReference type="Proteomes" id="UP000183053">
    <property type="component" value="Unassembled WGS sequence"/>
</dbReference>
<dbReference type="InterPro" id="IPR036271">
    <property type="entry name" value="Tet_transcr_reg_TetR-rel_C_sf"/>
</dbReference>
<keyword evidence="1" id="KW-0805">Transcription regulation</keyword>
<dbReference type="Pfam" id="PF00440">
    <property type="entry name" value="TetR_N"/>
    <property type="match status" value="1"/>
</dbReference>
<dbReference type="PANTHER" id="PTHR30055">
    <property type="entry name" value="HTH-TYPE TRANSCRIPTIONAL REGULATOR RUTR"/>
    <property type="match status" value="1"/>
</dbReference>
<dbReference type="AlphaFoldDB" id="A0A1H1FUX2"/>
<dbReference type="Gene3D" id="1.10.357.10">
    <property type="entry name" value="Tetracycline Repressor, domain 2"/>
    <property type="match status" value="1"/>
</dbReference>
<dbReference type="InterPro" id="IPR009057">
    <property type="entry name" value="Homeodomain-like_sf"/>
</dbReference>
<dbReference type="PROSITE" id="PS50977">
    <property type="entry name" value="HTH_TETR_2"/>
    <property type="match status" value="1"/>
</dbReference>
<dbReference type="SUPFAM" id="SSF46689">
    <property type="entry name" value="Homeodomain-like"/>
    <property type="match status" value="1"/>
</dbReference>
<evidence type="ECO:0000313" key="7">
    <source>
        <dbReference type="Proteomes" id="UP000183053"/>
    </source>
</evidence>
<feature type="domain" description="HTH tetR-type" evidence="5">
    <location>
        <begin position="36"/>
        <end position="96"/>
    </location>
</feature>
<dbReference type="GO" id="GO:0000976">
    <property type="term" value="F:transcription cis-regulatory region binding"/>
    <property type="evidence" value="ECO:0007669"/>
    <property type="project" value="TreeGrafter"/>
</dbReference>
<dbReference type="PANTHER" id="PTHR30055:SF243">
    <property type="entry name" value="HTH-TYPE TRANSCRIPTIONAL REGULATOR RV1816"/>
    <property type="match status" value="1"/>
</dbReference>
<feature type="DNA-binding region" description="H-T-H motif" evidence="4">
    <location>
        <begin position="59"/>
        <end position="78"/>
    </location>
</feature>
<dbReference type="GO" id="GO:0003700">
    <property type="term" value="F:DNA-binding transcription factor activity"/>
    <property type="evidence" value="ECO:0007669"/>
    <property type="project" value="TreeGrafter"/>
</dbReference>
<reference evidence="7" key="1">
    <citation type="submission" date="2016-10" db="EMBL/GenBank/DDBJ databases">
        <authorList>
            <person name="Varghese N."/>
            <person name="Submissions S."/>
        </authorList>
    </citation>
    <scope>NUCLEOTIDE SEQUENCE [LARGE SCALE GENOMIC DNA]</scope>
    <source>
        <strain evidence="7">DSM 44142</strain>
    </source>
</reference>
<dbReference type="EMBL" id="FNLF01000002">
    <property type="protein sequence ID" value="SDR04777.1"/>
    <property type="molecule type" value="Genomic_DNA"/>
</dbReference>
<keyword evidence="7" id="KW-1185">Reference proteome</keyword>
<dbReference type="Pfam" id="PF13305">
    <property type="entry name" value="TetR_C_33"/>
    <property type="match status" value="1"/>
</dbReference>
<dbReference type="STRING" id="47312.SAMN04489765_2935"/>
<evidence type="ECO:0000256" key="4">
    <source>
        <dbReference type="PROSITE-ProRule" id="PRU00335"/>
    </source>
</evidence>
<organism evidence="6 7">
    <name type="scientific">Tsukamurella pulmonis</name>
    <dbReference type="NCBI Taxonomy" id="47312"/>
    <lineage>
        <taxon>Bacteria</taxon>
        <taxon>Bacillati</taxon>
        <taxon>Actinomycetota</taxon>
        <taxon>Actinomycetes</taxon>
        <taxon>Mycobacteriales</taxon>
        <taxon>Tsukamurellaceae</taxon>
        <taxon>Tsukamurella</taxon>
    </lineage>
</organism>
<keyword evidence="3" id="KW-0804">Transcription</keyword>
<evidence type="ECO:0000313" key="6">
    <source>
        <dbReference type="EMBL" id="SDR04777.1"/>
    </source>
</evidence>
<protein>
    <submittedName>
        <fullName evidence="6">DNA-binding transcriptional regulator, AcrR family</fullName>
    </submittedName>
</protein>
<proteinExistence type="predicted"/>